<dbReference type="Proteomes" id="UP001482620">
    <property type="component" value="Unassembled WGS sequence"/>
</dbReference>
<feature type="compositionally biased region" description="Polar residues" evidence="1">
    <location>
        <begin position="32"/>
        <end position="49"/>
    </location>
</feature>
<evidence type="ECO:0000313" key="2">
    <source>
        <dbReference type="EMBL" id="MEQ2248807.1"/>
    </source>
</evidence>
<comment type="caution">
    <text evidence="2">The sequence shown here is derived from an EMBL/GenBank/DDBJ whole genome shotgun (WGS) entry which is preliminary data.</text>
</comment>
<sequence length="137" mass="14685">MTPNPNATYSLLTAQGHVVTGELHSRKADEATPTQRKLHTQAQPTSQPIMAQDMLHCSTHPTANRSPAPSPGPEPQKEAGRPASPPKRSHIPINTAHCLAKTPSPEPGAPPTTTGDRRQGPRKALDTECSMQLSHKK</sequence>
<protein>
    <submittedName>
        <fullName evidence="2">Uncharacterized protein</fullName>
    </submittedName>
</protein>
<proteinExistence type="predicted"/>
<evidence type="ECO:0000256" key="1">
    <source>
        <dbReference type="SAM" id="MobiDB-lite"/>
    </source>
</evidence>
<accession>A0ABV0UUC3</accession>
<reference evidence="2 3" key="1">
    <citation type="submission" date="2021-06" db="EMBL/GenBank/DDBJ databases">
        <authorList>
            <person name="Palmer J.M."/>
        </authorList>
    </citation>
    <scope>NUCLEOTIDE SEQUENCE [LARGE SCALE GENOMIC DNA]</scope>
    <source>
        <strain evidence="3">if_2019</strain>
        <tissue evidence="2">Muscle</tissue>
    </source>
</reference>
<dbReference type="EMBL" id="JAHRIQ010083643">
    <property type="protein sequence ID" value="MEQ2248807.1"/>
    <property type="molecule type" value="Genomic_DNA"/>
</dbReference>
<gene>
    <name evidence="2" type="ORF">ILYODFUR_022812</name>
</gene>
<feature type="compositionally biased region" description="Basic and acidic residues" evidence="1">
    <location>
        <begin position="115"/>
        <end position="126"/>
    </location>
</feature>
<feature type="non-terminal residue" evidence="2">
    <location>
        <position position="137"/>
    </location>
</feature>
<keyword evidence="3" id="KW-1185">Reference proteome</keyword>
<feature type="region of interest" description="Disordered" evidence="1">
    <location>
        <begin position="18"/>
        <end position="137"/>
    </location>
</feature>
<evidence type="ECO:0000313" key="3">
    <source>
        <dbReference type="Proteomes" id="UP001482620"/>
    </source>
</evidence>
<organism evidence="2 3">
    <name type="scientific">Ilyodon furcidens</name>
    <name type="common">goldbreast splitfin</name>
    <dbReference type="NCBI Taxonomy" id="33524"/>
    <lineage>
        <taxon>Eukaryota</taxon>
        <taxon>Metazoa</taxon>
        <taxon>Chordata</taxon>
        <taxon>Craniata</taxon>
        <taxon>Vertebrata</taxon>
        <taxon>Euteleostomi</taxon>
        <taxon>Actinopterygii</taxon>
        <taxon>Neopterygii</taxon>
        <taxon>Teleostei</taxon>
        <taxon>Neoteleostei</taxon>
        <taxon>Acanthomorphata</taxon>
        <taxon>Ovalentaria</taxon>
        <taxon>Atherinomorphae</taxon>
        <taxon>Cyprinodontiformes</taxon>
        <taxon>Goodeidae</taxon>
        <taxon>Ilyodon</taxon>
    </lineage>
</organism>
<name>A0ABV0UUC3_9TELE</name>